<dbReference type="Proteomes" id="UP000244727">
    <property type="component" value="Chromosome"/>
</dbReference>
<feature type="transmembrane region" description="Helical" evidence="6">
    <location>
        <begin position="12"/>
        <end position="37"/>
    </location>
</feature>
<dbReference type="CDD" id="cd13128">
    <property type="entry name" value="MATE_Wzx_like"/>
    <property type="match status" value="1"/>
</dbReference>
<dbReference type="AlphaFoldDB" id="A0A2R4X2Y7"/>
<accession>A0A2R4X2Y7</accession>
<name>A0A2R4X2Y7_9EURY</name>
<gene>
    <name evidence="7" type="ORF">HARCEL1_10860</name>
</gene>
<comment type="subcellular location">
    <subcellularLocation>
        <location evidence="1">Cell membrane</location>
        <topology evidence="1">Multi-pass membrane protein</topology>
    </subcellularLocation>
</comment>
<evidence type="ECO:0000313" key="7">
    <source>
        <dbReference type="EMBL" id="AWB28169.1"/>
    </source>
</evidence>
<evidence type="ECO:0000256" key="1">
    <source>
        <dbReference type="ARBA" id="ARBA00004651"/>
    </source>
</evidence>
<dbReference type="GeneID" id="36513013"/>
<evidence type="ECO:0000313" key="8">
    <source>
        <dbReference type="Proteomes" id="UP000244727"/>
    </source>
</evidence>
<feature type="transmembrane region" description="Helical" evidence="6">
    <location>
        <begin position="435"/>
        <end position="454"/>
    </location>
</feature>
<keyword evidence="3 6" id="KW-0812">Transmembrane</keyword>
<feature type="transmembrane region" description="Helical" evidence="6">
    <location>
        <begin position="198"/>
        <end position="214"/>
    </location>
</feature>
<feature type="transmembrane region" description="Helical" evidence="6">
    <location>
        <begin position="93"/>
        <end position="120"/>
    </location>
</feature>
<keyword evidence="5 6" id="KW-0472">Membrane</keyword>
<evidence type="ECO:0000256" key="6">
    <source>
        <dbReference type="SAM" id="Phobius"/>
    </source>
</evidence>
<keyword evidence="8" id="KW-1185">Reference proteome</keyword>
<dbReference type="GO" id="GO:0005886">
    <property type="term" value="C:plasma membrane"/>
    <property type="evidence" value="ECO:0007669"/>
    <property type="project" value="UniProtKB-SubCell"/>
</dbReference>
<dbReference type="KEGG" id="harc:HARCEL1_10860"/>
<keyword evidence="2" id="KW-1003">Cell membrane</keyword>
<feature type="transmembrane region" description="Helical" evidence="6">
    <location>
        <begin position="264"/>
        <end position="287"/>
    </location>
</feature>
<feature type="transmembrane region" description="Helical" evidence="6">
    <location>
        <begin position="174"/>
        <end position="192"/>
    </location>
</feature>
<feature type="transmembrane region" description="Helical" evidence="6">
    <location>
        <begin position="132"/>
        <end position="153"/>
    </location>
</feature>
<organism evidence="7 8">
    <name type="scientific">Halococcoides cellulosivorans</name>
    <dbReference type="NCBI Taxonomy" id="1679096"/>
    <lineage>
        <taxon>Archaea</taxon>
        <taxon>Methanobacteriati</taxon>
        <taxon>Methanobacteriota</taxon>
        <taxon>Stenosarchaea group</taxon>
        <taxon>Halobacteria</taxon>
        <taxon>Halobacteriales</taxon>
        <taxon>Haloarculaceae</taxon>
        <taxon>Halococcoides</taxon>
    </lineage>
</organism>
<feature type="transmembrane region" description="Helical" evidence="6">
    <location>
        <begin position="404"/>
        <end position="423"/>
    </location>
</feature>
<feature type="transmembrane region" description="Helical" evidence="6">
    <location>
        <begin position="226"/>
        <end position="244"/>
    </location>
</feature>
<feature type="transmembrane region" description="Helical" evidence="6">
    <location>
        <begin position="308"/>
        <end position="327"/>
    </location>
</feature>
<dbReference type="Pfam" id="PF13440">
    <property type="entry name" value="Polysacc_synt_3"/>
    <property type="match status" value="1"/>
</dbReference>
<reference evidence="7 8" key="1">
    <citation type="submission" date="2018-04" db="EMBL/GenBank/DDBJ databases">
        <title>Halococcoides cellulosivorans gen. nov., sp. nov., an extremely halophilic cellulose-utilizing haloarchaeon from hypersaline lakes.</title>
        <authorList>
            <person name="Sorokin D.Y."/>
            <person name="Toshchakov S.V."/>
            <person name="Samarov N.I."/>
            <person name="Korzhenkov A."/>
            <person name="Kublanov I.V."/>
        </authorList>
    </citation>
    <scope>NUCLEOTIDE SEQUENCE [LARGE SCALE GENOMIC DNA]</scope>
    <source>
        <strain evidence="7 8">HArcel1</strain>
    </source>
</reference>
<feature type="transmembrane region" description="Helical" evidence="6">
    <location>
        <begin position="339"/>
        <end position="363"/>
    </location>
</feature>
<feature type="transmembrane region" description="Helical" evidence="6">
    <location>
        <begin position="49"/>
        <end position="72"/>
    </location>
</feature>
<evidence type="ECO:0000256" key="3">
    <source>
        <dbReference type="ARBA" id="ARBA00022692"/>
    </source>
</evidence>
<dbReference type="InterPro" id="IPR050833">
    <property type="entry name" value="Poly_Biosynth_Transport"/>
</dbReference>
<sequence length="511" mass="54128">MSESNDDQSAVDAVSTVLSGGVLVSLGKVLALAAGFLTQVTMARLLTEAAYGEVVLALSVVNILGLIGKMGLDDGLMRQFPHYEDDPAKAHGVVRAGFGLGVLSGLSIGAAIFLAAPIIAGRIFDNPSLVPLIRLAAVIVPLATINQIAVSLARGARDARPRAYINQALQPGSRFVLTAVFLLLGLDAIGAIGGKVGSVLIGTVLVVWMAYRILPSYDVDPEPMYRPVLAFSIPLILVQGLGFLNTNVDIYMVGYFLESGDLGIYNIGLQLSNMVSAVLMTAGFLLPPMMTRLYDQGQTAETRRVYQLITKWMVVIILPVVIVLFFAPRLVIGTLFGEGYIPGATALRILLVAKVVGILMGLNTQGLIALGENKIVSYVIACQTAVNVALNVLLIPVIGIEGAAIGMAVSGIVGDVLGVAILHRKFSVHPFSRSVLAPLGTIGGVATLTAAALFVLEAPLYWTVPVVGLVYLPIVVLLVPEPEDRELLTRVEDQIGVDLSLVDRLLFRNQH</sequence>
<keyword evidence="4 6" id="KW-1133">Transmembrane helix</keyword>
<feature type="transmembrane region" description="Helical" evidence="6">
    <location>
        <begin position="460"/>
        <end position="480"/>
    </location>
</feature>
<protein>
    <submittedName>
        <fullName evidence="7">Uncharacterized protein</fullName>
    </submittedName>
</protein>
<dbReference type="EMBL" id="CP028858">
    <property type="protein sequence ID" value="AWB28169.1"/>
    <property type="molecule type" value="Genomic_DNA"/>
</dbReference>
<evidence type="ECO:0000256" key="2">
    <source>
        <dbReference type="ARBA" id="ARBA00022475"/>
    </source>
</evidence>
<proteinExistence type="predicted"/>
<dbReference type="PANTHER" id="PTHR30250">
    <property type="entry name" value="PST FAMILY PREDICTED COLANIC ACID TRANSPORTER"/>
    <property type="match status" value="1"/>
</dbReference>
<evidence type="ECO:0000256" key="5">
    <source>
        <dbReference type="ARBA" id="ARBA00023136"/>
    </source>
</evidence>
<feature type="transmembrane region" description="Helical" evidence="6">
    <location>
        <begin position="375"/>
        <end position="398"/>
    </location>
</feature>
<dbReference type="PANTHER" id="PTHR30250:SF27">
    <property type="entry name" value="POLYSACCHARIDE BIOSYNTHESIS PROTEIN"/>
    <property type="match status" value="1"/>
</dbReference>
<evidence type="ECO:0000256" key="4">
    <source>
        <dbReference type="ARBA" id="ARBA00022989"/>
    </source>
</evidence>
<dbReference type="RefSeq" id="WP_108383431.1">
    <property type="nucleotide sequence ID" value="NZ_CP028858.1"/>
</dbReference>